<dbReference type="AlphaFoldDB" id="A0A085N176"/>
<evidence type="ECO:0000313" key="14">
    <source>
        <dbReference type="EMBL" id="KFD63222.1"/>
    </source>
</evidence>
<feature type="binding site" evidence="13">
    <location>
        <position position="381"/>
    </location>
    <ligand>
        <name>NADP(+)</name>
        <dbReference type="ChEBI" id="CHEBI:58349"/>
    </ligand>
</feature>
<dbReference type="Proteomes" id="UP000030758">
    <property type="component" value="Unassembled WGS sequence"/>
</dbReference>
<proteinExistence type="inferred from homology"/>
<evidence type="ECO:0000256" key="10">
    <source>
        <dbReference type="ARBA" id="ARBA00048933"/>
    </source>
</evidence>
<comment type="cofactor">
    <cofactor evidence="1 11 12">
        <name>FAD</name>
        <dbReference type="ChEBI" id="CHEBI:57692"/>
    </cofactor>
</comment>
<dbReference type="EMBL" id="KL367578">
    <property type="protein sequence ID" value="KFD63222.1"/>
    <property type="molecule type" value="Genomic_DNA"/>
</dbReference>
<dbReference type="GO" id="GO:0016491">
    <property type="term" value="F:oxidoreductase activity"/>
    <property type="evidence" value="ECO:0007669"/>
    <property type="project" value="UniProtKB-KW"/>
</dbReference>
<feature type="binding site" evidence="13">
    <location>
        <position position="219"/>
    </location>
    <ligand>
        <name>NADP(+)</name>
        <dbReference type="ChEBI" id="CHEBI:58349"/>
    </ligand>
</feature>
<dbReference type="UniPathway" id="UPA00296"/>
<feature type="binding site" evidence="12">
    <location>
        <position position="24"/>
    </location>
    <ligand>
        <name>FAD</name>
        <dbReference type="ChEBI" id="CHEBI:57692"/>
    </ligand>
</feature>
<keyword evidence="7 11" id="KW-0274">FAD</keyword>
<reference evidence="14" key="1">
    <citation type="journal article" date="2014" name="Nat. Genet.">
        <title>Genome and transcriptome of the porcine whipworm Trichuris suis.</title>
        <authorList>
            <person name="Jex A.R."/>
            <person name="Nejsum P."/>
            <person name="Schwarz E.M."/>
            <person name="Hu L."/>
            <person name="Young N.D."/>
            <person name="Hall R.S."/>
            <person name="Korhonen P.K."/>
            <person name="Liao S."/>
            <person name="Thamsborg S."/>
            <person name="Xia J."/>
            <person name="Xu P."/>
            <person name="Wang S."/>
            <person name="Scheerlinck J.P."/>
            <person name="Hofmann A."/>
            <person name="Sternberg P.W."/>
            <person name="Wang J."/>
            <person name="Gasser R.B."/>
        </authorList>
    </citation>
    <scope>NUCLEOTIDE SEQUENCE [LARGE SCALE GENOMIC DNA]</scope>
    <source>
        <strain evidence="14">DCEP-RM93F</strain>
    </source>
</reference>
<accession>A0A085N176</accession>
<dbReference type="PANTHER" id="PTHR48467">
    <property type="entry name" value="GLUTAMATE SYNTHASE 1 [NADH], CHLOROPLASTIC-LIKE"/>
    <property type="match status" value="1"/>
</dbReference>
<organism evidence="14">
    <name type="scientific">Trichuris suis</name>
    <name type="common">pig whipworm</name>
    <dbReference type="NCBI Taxonomy" id="68888"/>
    <lineage>
        <taxon>Eukaryota</taxon>
        <taxon>Metazoa</taxon>
        <taxon>Ecdysozoa</taxon>
        <taxon>Nematoda</taxon>
        <taxon>Enoplea</taxon>
        <taxon>Dorylaimia</taxon>
        <taxon>Trichinellida</taxon>
        <taxon>Trichuridae</taxon>
        <taxon>Trichuris</taxon>
    </lineage>
</organism>
<dbReference type="SUPFAM" id="SSF51971">
    <property type="entry name" value="Nucleotide-binding domain"/>
    <property type="match status" value="1"/>
</dbReference>
<evidence type="ECO:0000256" key="11">
    <source>
        <dbReference type="PIRNR" id="PIRNR000362"/>
    </source>
</evidence>
<comment type="catalytic activity">
    <reaction evidence="10 11">
        <text>2 reduced [adrenodoxin] + NADP(+) + H(+) = 2 oxidized [adrenodoxin] + NADPH</text>
        <dbReference type="Rhea" id="RHEA:42312"/>
        <dbReference type="Rhea" id="RHEA-COMP:9998"/>
        <dbReference type="Rhea" id="RHEA-COMP:9999"/>
        <dbReference type="ChEBI" id="CHEBI:15378"/>
        <dbReference type="ChEBI" id="CHEBI:33737"/>
        <dbReference type="ChEBI" id="CHEBI:33738"/>
        <dbReference type="ChEBI" id="CHEBI:57783"/>
        <dbReference type="ChEBI" id="CHEBI:58349"/>
        <dbReference type="EC" id="1.18.1.6"/>
    </reaction>
</comment>
<dbReference type="InterPro" id="IPR023753">
    <property type="entry name" value="FAD/NAD-binding_dom"/>
</dbReference>
<keyword evidence="9 11" id="KW-0560">Oxidoreductase</keyword>
<evidence type="ECO:0000256" key="9">
    <source>
        <dbReference type="ARBA" id="ARBA00023002"/>
    </source>
</evidence>
<dbReference type="Pfam" id="PF07992">
    <property type="entry name" value="Pyr_redox_2"/>
    <property type="match status" value="1"/>
</dbReference>
<sequence length="473" mass="52936">MRFTCSLLERALEVRLAVVGSGPAGMYCAQSLLSSPLNPRVDVFEKSPVPFGLIRFGVAPDHADVKNCIVGLERTINRAGDRFRFFGNVNVGKDVSVRNLAQLYDGVILAFGAQEERPLLPKPKDGTNSFSARRIVGWYNGEPSCQGIRPILNTGSTAVILGHGNVALDVARILLKSPDELQHTDITEPALNALRSSTIKKVILIGRRGPLQVSFTTKELRELTKLNDATPIVREEDLKEIESLYSLLPRARQRLATLLLSTSQLNRPVKVYTRKHWELRFLLSFKGIEYDEPTYKATFTKNILEQDLKDLRRAKVFPTDLTEVIPCSLLVYSYGYRSVNIEPGLLPFDPHKRIILTDDRGRVKGSSNLYACGWCATGPVGELAQTQSVAKAVAMNVAEDLLHANTSSRANVDITQMLLEENVRWVDWDQWKRLDETEVRRGQLAGKLRQKVVDEEEMLQIALEKAHIAKPVV</sequence>
<dbReference type="PRINTS" id="PR00419">
    <property type="entry name" value="ADXRDTASE"/>
</dbReference>
<dbReference type="GO" id="GO:0008203">
    <property type="term" value="P:cholesterol metabolic process"/>
    <property type="evidence" value="ECO:0007669"/>
    <property type="project" value="UniProtKB-UniPathway"/>
</dbReference>
<comment type="similarity">
    <text evidence="3 11">Belongs to the ferredoxin--NADP reductase type 1 family.</text>
</comment>
<feature type="binding site" evidence="13">
    <location>
        <begin position="163"/>
        <end position="166"/>
    </location>
    <ligand>
        <name>NADP(+)</name>
        <dbReference type="ChEBI" id="CHEBI:58349"/>
    </ligand>
</feature>
<evidence type="ECO:0000256" key="5">
    <source>
        <dbReference type="ARBA" id="ARBA00016287"/>
    </source>
</evidence>
<gene>
    <name evidence="14" type="ORF">M514_24599</name>
</gene>
<evidence type="ECO:0000256" key="7">
    <source>
        <dbReference type="ARBA" id="ARBA00022827"/>
    </source>
</evidence>
<dbReference type="Gene3D" id="3.50.50.60">
    <property type="entry name" value="FAD/NAD(P)-binding domain"/>
    <property type="match status" value="1"/>
</dbReference>
<dbReference type="OrthoDB" id="333024at2759"/>
<dbReference type="InterPro" id="IPR055275">
    <property type="entry name" value="Ferredox_Rdtase"/>
</dbReference>
<feature type="binding site" evidence="12">
    <location>
        <position position="374"/>
    </location>
    <ligand>
        <name>FAD</name>
        <dbReference type="ChEBI" id="CHEBI:57692"/>
    </ligand>
</feature>
<evidence type="ECO:0000256" key="1">
    <source>
        <dbReference type="ARBA" id="ARBA00001974"/>
    </source>
</evidence>
<feature type="binding site" evidence="12">
    <location>
        <position position="91"/>
    </location>
    <ligand>
        <name>FAD</name>
        <dbReference type="ChEBI" id="CHEBI:57692"/>
    </ligand>
</feature>
<dbReference type="EC" id="1.18.1.6" evidence="4 11"/>
<dbReference type="GO" id="GO:0005739">
    <property type="term" value="C:mitochondrion"/>
    <property type="evidence" value="ECO:0007669"/>
    <property type="project" value="UniProtKB-SubCell"/>
</dbReference>
<evidence type="ECO:0000256" key="6">
    <source>
        <dbReference type="ARBA" id="ARBA00022630"/>
    </source>
</evidence>
<dbReference type="PANTHER" id="PTHR48467:SF1">
    <property type="entry name" value="GLUTAMATE SYNTHASE 1 [NADH], CHLOROPLASTIC-LIKE"/>
    <property type="match status" value="1"/>
</dbReference>
<feature type="binding site" evidence="13">
    <location>
        <begin position="207"/>
        <end position="208"/>
    </location>
    <ligand>
        <name>NADP(+)</name>
        <dbReference type="ChEBI" id="CHEBI:58349"/>
    </ligand>
</feature>
<evidence type="ECO:0000256" key="4">
    <source>
        <dbReference type="ARBA" id="ARBA00013219"/>
    </source>
</evidence>
<feature type="binding site" evidence="12">
    <location>
        <position position="45"/>
    </location>
    <ligand>
        <name>FAD</name>
        <dbReference type="ChEBI" id="CHEBI:57692"/>
    </ligand>
</feature>
<keyword evidence="8 11" id="KW-0521">NADP</keyword>
<evidence type="ECO:0000256" key="2">
    <source>
        <dbReference type="ARBA" id="ARBA00004731"/>
    </source>
</evidence>
<evidence type="ECO:0000256" key="13">
    <source>
        <dbReference type="PIRSR" id="PIRSR000362-2"/>
    </source>
</evidence>
<keyword evidence="11" id="KW-0496">Mitochondrion</keyword>
<evidence type="ECO:0000256" key="12">
    <source>
        <dbReference type="PIRSR" id="PIRSR000362-1"/>
    </source>
</evidence>
<dbReference type="PIRSF" id="PIRSF000362">
    <property type="entry name" value="FNR"/>
    <property type="match status" value="1"/>
</dbReference>
<feature type="binding site" evidence="12">
    <location>
        <position position="53"/>
    </location>
    <ligand>
        <name>FAD</name>
        <dbReference type="ChEBI" id="CHEBI:57692"/>
    </ligand>
</feature>
<comment type="subcellular location">
    <subcellularLocation>
        <location evidence="11">Mitochondrion</location>
    </subcellularLocation>
</comment>
<evidence type="ECO:0000256" key="3">
    <source>
        <dbReference type="ARBA" id="ARBA00008312"/>
    </source>
</evidence>
<dbReference type="InterPro" id="IPR021163">
    <property type="entry name" value="Ferredox_Rdtase_adrenod"/>
</dbReference>
<dbReference type="Gene3D" id="3.40.50.720">
    <property type="entry name" value="NAD(P)-binding Rossmann-like Domain"/>
    <property type="match status" value="1"/>
</dbReference>
<name>A0A085N176_9BILA</name>
<comment type="pathway">
    <text evidence="2">Steroid metabolism; cholesterol metabolism.</text>
</comment>
<keyword evidence="6 11" id="KW-0285">Flavoprotein</keyword>
<dbReference type="InterPro" id="IPR036188">
    <property type="entry name" value="FAD/NAD-bd_sf"/>
</dbReference>
<evidence type="ECO:0000256" key="8">
    <source>
        <dbReference type="ARBA" id="ARBA00022857"/>
    </source>
</evidence>
<protein>
    <recommendedName>
        <fullName evidence="5 11">NADPH:adrenodoxin oxidoreductase, mitochondrial</fullName>
        <ecNumber evidence="4 11">1.18.1.6</ecNumber>
    </recommendedName>
</protein>